<name>A0A1G4BQX9_9PEZI</name>
<protein>
    <submittedName>
        <fullName evidence="2">Uncharacterized protein</fullName>
    </submittedName>
</protein>
<dbReference type="EMBL" id="MJBS01000004">
    <property type="protein sequence ID" value="OHF03854.1"/>
    <property type="molecule type" value="Genomic_DNA"/>
</dbReference>
<dbReference type="GeneID" id="34553883"/>
<evidence type="ECO:0000313" key="2">
    <source>
        <dbReference type="EMBL" id="OHF03854.1"/>
    </source>
</evidence>
<comment type="caution">
    <text evidence="2">The sequence shown here is derived from an EMBL/GenBank/DDBJ whole genome shotgun (WGS) entry which is preliminary data.</text>
</comment>
<dbReference type="RefSeq" id="XP_022480990.1">
    <property type="nucleotide sequence ID" value="XM_022612373.1"/>
</dbReference>
<accession>A0A1G4BQX9</accession>
<proteinExistence type="predicted"/>
<feature type="compositionally biased region" description="Acidic residues" evidence="1">
    <location>
        <begin position="372"/>
        <end position="391"/>
    </location>
</feature>
<keyword evidence="3" id="KW-1185">Reference proteome</keyword>
<dbReference type="Proteomes" id="UP000176998">
    <property type="component" value="Unassembled WGS sequence"/>
</dbReference>
<evidence type="ECO:0000313" key="3">
    <source>
        <dbReference type="Proteomes" id="UP000176998"/>
    </source>
</evidence>
<dbReference type="AlphaFoldDB" id="A0A1G4BQX9"/>
<evidence type="ECO:0000256" key="1">
    <source>
        <dbReference type="SAM" id="MobiDB-lite"/>
    </source>
</evidence>
<dbReference type="OrthoDB" id="73875at2759"/>
<feature type="region of interest" description="Disordered" evidence="1">
    <location>
        <begin position="347"/>
        <end position="418"/>
    </location>
</feature>
<sequence>MVTCKWRGFPGVGLSCTGGCGQGETELTINTNHQSKDEDQTCTGGTQSYCCAGFKPPISREQIQEKFEDEVADLALEAAETLALEIAAKAFCRVAIMVATLPLRLIPIVSWIISIALQVAMPALVNVCAKGVAKAGKSGFKFKGKDYDVKLDKPPTTKGNRPAIQSSTKAKELPRPCKKKNLAKRACYHYSSVINRRPDLKSLTCGNVHGGADREVRDEYHNQHHTDRSSGWMQEPIECHRDECPGAAVWRARDKSVWIRLIPRADNAAANALTLRKMETVIDIDFANMGNMPPDWGITANPCWPSTLVPDPGFALLTDDPWYANKAANRAYTQYYAAAPLAQFTNGKQNRPGYGFTKKKSTNPKPPPQPDSDSDTDMPDYPDDDSDEEDYPGSRRRAVDEIHSGNRSPNDLIVDEGNSTRRPTAEELLEDFGLIKCEDQHCQSEMEELGYASLPVEYGIVATATSPPTVTAVTTSFAEASDMELPASLRHALGVSADVTDAARSIITPAPRHNPTILTRPTASFHGPWPWELRCEEMNVKDQLGSRRGS</sequence>
<reference evidence="2 3" key="1">
    <citation type="submission" date="2016-09" db="EMBL/GenBank/DDBJ databases">
        <authorList>
            <person name="Capua I."/>
            <person name="De Benedictis P."/>
            <person name="Joannis T."/>
            <person name="Lombin L.H."/>
            <person name="Cattoli G."/>
        </authorList>
    </citation>
    <scope>NUCLEOTIDE SEQUENCE [LARGE SCALE GENOMIC DNA]</scope>
    <source>
        <strain evidence="2 3">IMI 309357</strain>
    </source>
</reference>
<dbReference type="STRING" id="1209926.A0A1G4BQX9"/>
<organism evidence="2 3">
    <name type="scientific">Colletotrichum orchidophilum</name>
    <dbReference type="NCBI Taxonomy" id="1209926"/>
    <lineage>
        <taxon>Eukaryota</taxon>
        <taxon>Fungi</taxon>
        <taxon>Dikarya</taxon>
        <taxon>Ascomycota</taxon>
        <taxon>Pezizomycotina</taxon>
        <taxon>Sordariomycetes</taxon>
        <taxon>Hypocreomycetidae</taxon>
        <taxon>Glomerellales</taxon>
        <taxon>Glomerellaceae</taxon>
        <taxon>Colletotrichum</taxon>
    </lineage>
</organism>
<gene>
    <name evidence="2" type="ORF">CORC01_00716</name>
</gene>